<dbReference type="InterPro" id="IPR036113">
    <property type="entry name" value="Asp/Glu-ADT_sf_sub_c"/>
</dbReference>
<dbReference type="GO" id="GO:0050567">
    <property type="term" value="F:glutaminyl-tRNA synthase (glutamine-hydrolyzing) activity"/>
    <property type="evidence" value="ECO:0007669"/>
    <property type="project" value="UniProtKB-UniRule"/>
</dbReference>
<comment type="caution">
    <text evidence="2">The sequence shown here is derived from an EMBL/GenBank/DDBJ whole genome shotgun (WGS) entry which is preliminary data.</text>
</comment>
<evidence type="ECO:0000313" key="2">
    <source>
        <dbReference type="EMBL" id="OHB13018.1"/>
    </source>
</evidence>
<proteinExistence type="inferred from homology"/>
<dbReference type="GO" id="GO:0006450">
    <property type="term" value="P:regulation of translational fidelity"/>
    <property type="evidence" value="ECO:0007669"/>
    <property type="project" value="InterPro"/>
</dbReference>
<reference evidence="2 3" key="1">
    <citation type="journal article" date="2016" name="Nat. Commun.">
        <title>Thousands of microbial genomes shed light on interconnected biogeochemical processes in an aquifer system.</title>
        <authorList>
            <person name="Anantharaman K."/>
            <person name="Brown C.T."/>
            <person name="Hug L.A."/>
            <person name="Sharon I."/>
            <person name="Castelle C.J."/>
            <person name="Probst A.J."/>
            <person name="Thomas B.C."/>
            <person name="Singh A."/>
            <person name="Wilkins M.J."/>
            <person name="Karaoz U."/>
            <person name="Brodie E.L."/>
            <person name="Williams K.H."/>
            <person name="Hubbard S.S."/>
            <person name="Banfield J.F."/>
        </authorList>
    </citation>
    <scope>NUCLEOTIDE SEQUENCE [LARGE SCALE GENOMIC DNA]</scope>
</reference>
<dbReference type="GO" id="GO:0050566">
    <property type="term" value="F:asparaginyl-tRNA synthase (glutamine-hydrolyzing) activity"/>
    <property type="evidence" value="ECO:0007669"/>
    <property type="project" value="RHEA"/>
</dbReference>
<dbReference type="GO" id="GO:0005524">
    <property type="term" value="F:ATP binding"/>
    <property type="evidence" value="ECO:0007669"/>
    <property type="project" value="UniProtKB-KW"/>
</dbReference>
<dbReference type="EMBL" id="MHWT01000006">
    <property type="protein sequence ID" value="OHB13018.1"/>
    <property type="molecule type" value="Genomic_DNA"/>
</dbReference>
<keyword evidence="1" id="KW-0067">ATP-binding</keyword>
<comment type="function">
    <text evidence="1">Allows the formation of correctly charged Asn-tRNA(Asn) or Gln-tRNA(Gln) through the transamidation of misacylated Asp-tRNA(Asn) or Glu-tRNA(Gln) in organisms which lack either or both of asparaginyl-tRNA or glutaminyl-tRNA synthetases. The reaction takes place in the presence of glutamine and ATP through an activated phospho-Asp-tRNA(Asn) or phospho-Glu-tRNA(Gln).</text>
</comment>
<dbReference type="Proteomes" id="UP000176558">
    <property type="component" value="Unassembled WGS sequence"/>
</dbReference>
<accession>A0A1G2UUH1</accession>
<comment type="catalytic activity">
    <reaction evidence="1">
        <text>L-aspartyl-tRNA(Asn) + L-glutamine + ATP + H2O = L-asparaginyl-tRNA(Asn) + L-glutamate + ADP + phosphate + 2 H(+)</text>
        <dbReference type="Rhea" id="RHEA:14513"/>
        <dbReference type="Rhea" id="RHEA-COMP:9674"/>
        <dbReference type="Rhea" id="RHEA-COMP:9677"/>
        <dbReference type="ChEBI" id="CHEBI:15377"/>
        <dbReference type="ChEBI" id="CHEBI:15378"/>
        <dbReference type="ChEBI" id="CHEBI:29985"/>
        <dbReference type="ChEBI" id="CHEBI:30616"/>
        <dbReference type="ChEBI" id="CHEBI:43474"/>
        <dbReference type="ChEBI" id="CHEBI:58359"/>
        <dbReference type="ChEBI" id="CHEBI:78515"/>
        <dbReference type="ChEBI" id="CHEBI:78516"/>
        <dbReference type="ChEBI" id="CHEBI:456216"/>
    </reaction>
</comment>
<sequence>MAITKEDVKNLADLARIEIDDKETEKMTKEIDSILVYVGQIKEVKVTSEKVVLKLHNVMRDDVVTNAPNQYAEKILRNAPAREKSYLKVKKIL</sequence>
<dbReference type="SUPFAM" id="SSF141000">
    <property type="entry name" value="Glu-tRNAGln amidotransferase C subunit"/>
    <property type="match status" value="1"/>
</dbReference>
<dbReference type="EC" id="6.3.5.-" evidence="1"/>
<dbReference type="GO" id="GO:0070681">
    <property type="term" value="P:glutaminyl-tRNAGln biosynthesis via transamidation"/>
    <property type="evidence" value="ECO:0007669"/>
    <property type="project" value="TreeGrafter"/>
</dbReference>
<keyword evidence="1" id="KW-0436">Ligase</keyword>
<keyword evidence="1" id="KW-0648">Protein biosynthesis</keyword>
<evidence type="ECO:0000313" key="3">
    <source>
        <dbReference type="Proteomes" id="UP000176558"/>
    </source>
</evidence>
<comment type="similarity">
    <text evidence="1">Belongs to the GatC family.</text>
</comment>
<dbReference type="NCBIfam" id="TIGR00135">
    <property type="entry name" value="gatC"/>
    <property type="match status" value="1"/>
</dbReference>
<organism evidence="2 3">
    <name type="scientific">Candidatus Zambryskibacteria bacterium RIFCSPLOWO2_12_FULL_39_23</name>
    <dbReference type="NCBI Taxonomy" id="1802776"/>
    <lineage>
        <taxon>Bacteria</taxon>
        <taxon>Candidatus Zambryskiibacteriota</taxon>
    </lineage>
</organism>
<gene>
    <name evidence="1" type="primary">gatC</name>
    <name evidence="2" type="ORF">A3G99_00390</name>
</gene>
<comment type="subunit">
    <text evidence="1">Heterotrimer of A, B and C subunits.</text>
</comment>
<dbReference type="Pfam" id="PF02686">
    <property type="entry name" value="GatC"/>
    <property type="match status" value="1"/>
</dbReference>
<name>A0A1G2UUH1_9BACT</name>
<keyword evidence="1" id="KW-0547">Nucleotide-binding</keyword>
<dbReference type="GO" id="GO:0006412">
    <property type="term" value="P:translation"/>
    <property type="evidence" value="ECO:0007669"/>
    <property type="project" value="UniProtKB-UniRule"/>
</dbReference>
<protein>
    <recommendedName>
        <fullName evidence="1">Aspartyl/glutamyl-tRNA(Asn/Gln) amidotransferase subunit C</fullName>
        <shortName evidence="1">Asp/Glu-ADT subunit C</shortName>
        <ecNumber evidence="1">6.3.5.-</ecNumber>
    </recommendedName>
</protein>
<comment type="catalytic activity">
    <reaction evidence="1">
        <text>L-glutamyl-tRNA(Gln) + L-glutamine + ATP + H2O = L-glutaminyl-tRNA(Gln) + L-glutamate + ADP + phosphate + H(+)</text>
        <dbReference type="Rhea" id="RHEA:17521"/>
        <dbReference type="Rhea" id="RHEA-COMP:9681"/>
        <dbReference type="Rhea" id="RHEA-COMP:9684"/>
        <dbReference type="ChEBI" id="CHEBI:15377"/>
        <dbReference type="ChEBI" id="CHEBI:15378"/>
        <dbReference type="ChEBI" id="CHEBI:29985"/>
        <dbReference type="ChEBI" id="CHEBI:30616"/>
        <dbReference type="ChEBI" id="CHEBI:43474"/>
        <dbReference type="ChEBI" id="CHEBI:58359"/>
        <dbReference type="ChEBI" id="CHEBI:78520"/>
        <dbReference type="ChEBI" id="CHEBI:78521"/>
        <dbReference type="ChEBI" id="CHEBI:456216"/>
    </reaction>
</comment>
<dbReference type="Gene3D" id="1.10.20.60">
    <property type="entry name" value="Glu-tRNAGln amidotransferase C subunit, N-terminal domain"/>
    <property type="match status" value="1"/>
</dbReference>
<dbReference type="PANTHER" id="PTHR15004">
    <property type="entry name" value="GLUTAMYL-TRNA(GLN) AMIDOTRANSFERASE SUBUNIT C, MITOCHONDRIAL"/>
    <property type="match status" value="1"/>
</dbReference>
<dbReference type="HAMAP" id="MF_00122">
    <property type="entry name" value="GatC"/>
    <property type="match status" value="1"/>
</dbReference>
<dbReference type="InterPro" id="IPR003837">
    <property type="entry name" value="GatC"/>
</dbReference>
<dbReference type="PANTHER" id="PTHR15004:SF0">
    <property type="entry name" value="GLUTAMYL-TRNA(GLN) AMIDOTRANSFERASE SUBUNIT C, MITOCHONDRIAL"/>
    <property type="match status" value="1"/>
</dbReference>
<dbReference type="AlphaFoldDB" id="A0A1G2UUH1"/>
<evidence type="ECO:0000256" key="1">
    <source>
        <dbReference type="HAMAP-Rule" id="MF_00122"/>
    </source>
</evidence>